<evidence type="ECO:0000256" key="1">
    <source>
        <dbReference type="ARBA" id="ARBA00001971"/>
    </source>
</evidence>
<sequence>MILYEVLRLYPAVVELVGSVPKDLNLGKLLLPAGTEVSIPMLQIHRDKDIWGEDAHKFKPEKFAEGVSNATKAKMAMAIILKRFWFELSPAYAHSPYIFLTIRPQHGAQIILHQLGSD</sequence>
<keyword evidence="7" id="KW-1133">Transmembrane helix</keyword>
<evidence type="ECO:0000256" key="7">
    <source>
        <dbReference type="ARBA" id="ARBA00022989"/>
    </source>
</evidence>
<dbReference type="InterPro" id="IPR001128">
    <property type="entry name" value="Cyt_P450"/>
</dbReference>
<evidence type="ECO:0008006" key="14">
    <source>
        <dbReference type="Google" id="ProtNLM"/>
    </source>
</evidence>
<dbReference type="InterPro" id="IPR036396">
    <property type="entry name" value="Cyt_P450_sf"/>
</dbReference>
<protein>
    <recommendedName>
        <fullName evidence="14">Cytochrome P450</fullName>
    </recommendedName>
</protein>
<dbReference type="PANTHER" id="PTHR24282:SF255">
    <property type="entry name" value="CYTOCHROME P450 72A11-RELATED"/>
    <property type="match status" value="1"/>
</dbReference>
<dbReference type="EMBL" id="JBBPBN010000069">
    <property type="protein sequence ID" value="KAK8985525.1"/>
    <property type="molecule type" value="Genomic_DNA"/>
</dbReference>
<dbReference type="Proteomes" id="UP001396334">
    <property type="component" value="Unassembled WGS sequence"/>
</dbReference>
<evidence type="ECO:0000256" key="2">
    <source>
        <dbReference type="ARBA" id="ARBA00004167"/>
    </source>
</evidence>
<comment type="subcellular location">
    <subcellularLocation>
        <location evidence="2">Membrane</location>
        <topology evidence="2">Single-pass membrane protein</topology>
    </subcellularLocation>
</comment>
<dbReference type="SUPFAM" id="SSF48264">
    <property type="entry name" value="Cytochrome P450"/>
    <property type="match status" value="1"/>
</dbReference>
<keyword evidence="11" id="KW-0472">Membrane</keyword>
<comment type="similarity">
    <text evidence="3">Belongs to the cytochrome P450 family.</text>
</comment>
<dbReference type="Gene3D" id="1.10.630.10">
    <property type="entry name" value="Cytochrome P450"/>
    <property type="match status" value="1"/>
</dbReference>
<evidence type="ECO:0000256" key="4">
    <source>
        <dbReference type="ARBA" id="ARBA00022617"/>
    </source>
</evidence>
<reference evidence="12 13" key="1">
    <citation type="journal article" date="2024" name="G3 (Bethesda)">
        <title>Genome assembly of Hibiscus sabdariffa L. provides insights into metabolisms of medicinal natural products.</title>
        <authorList>
            <person name="Kim T."/>
        </authorList>
    </citation>
    <scope>NUCLEOTIDE SEQUENCE [LARGE SCALE GENOMIC DNA]</scope>
    <source>
        <strain evidence="12">TK-2024</strain>
        <tissue evidence="12">Old leaves</tissue>
    </source>
</reference>
<proteinExistence type="inferred from homology"/>
<gene>
    <name evidence="12" type="ORF">V6N11_068779</name>
</gene>
<dbReference type="InterPro" id="IPR050665">
    <property type="entry name" value="Cytochrome_P450_Monooxygen"/>
</dbReference>
<keyword evidence="5" id="KW-0812">Transmembrane</keyword>
<keyword evidence="9" id="KW-0408">Iron</keyword>
<evidence type="ECO:0000256" key="5">
    <source>
        <dbReference type="ARBA" id="ARBA00022692"/>
    </source>
</evidence>
<evidence type="ECO:0000313" key="12">
    <source>
        <dbReference type="EMBL" id="KAK8985525.1"/>
    </source>
</evidence>
<dbReference type="Pfam" id="PF00067">
    <property type="entry name" value="p450"/>
    <property type="match status" value="1"/>
</dbReference>
<keyword evidence="8" id="KW-0560">Oxidoreductase</keyword>
<dbReference type="PANTHER" id="PTHR24282">
    <property type="entry name" value="CYTOCHROME P450 FAMILY MEMBER"/>
    <property type="match status" value="1"/>
</dbReference>
<evidence type="ECO:0000256" key="8">
    <source>
        <dbReference type="ARBA" id="ARBA00023002"/>
    </source>
</evidence>
<keyword evidence="4" id="KW-0349">Heme</keyword>
<evidence type="ECO:0000256" key="10">
    <source>
        <dbReference type="ARBA" id="ARBA00023033"/>
    </source>
</evidence>
<keyword evidence="6" id="KW-0479">Metal-binding</keyword>
<accession>A0ABR2PAR9</accession>
<keyword evidence="13" id="KW-1185">Reference proteome</keyword>
<evidence type="ECO:0000256" key="9">
    <source>
        <dbReference type="ARBA" id="ARBA00023004"/>
    </source>
</evidence>
<comment type="cofactor">
    <cofactor evidence="1">
        <name>heme</name>
        <dbReference type="ChEBI" id="CHEBI:30413"/>
    </cofactor>
</comment>
<comment type="caution">
    <text evidence="12">The sequence shown here is derived from an EMBL/GenBank/DDBJ whole genome shotgun (WGS) entry which is preliminary data.</text>
</comment>
<keyword evidence="10" id="KW-0503">Monooxygenase</keyword>
<organism evidence="12 13">
    <name type="scientific">Hibiscus sabdariffa</name>
    <name type="common">roselle</name>
    <dbReference type="NCBI Taxonomy" id="183260"/>
    <lineage>
        <taxon>Eukaryota</taxon>
        <taxon>Viridiplantae</taxon>
        <taxon>Streptophyta</taxon>
        <taxon>Embryophyta</taxon>
        <taxon>Tracheophyta</taxon>
        <taxon>Spermatophyta</taxon>
        <taxon>Magnoliopsida</taxon>
        <taxon>eudicotyledons</taxon>
        <taxon>Gunneridae</taxon>
        <taxon>Pentapetalae</taxon>
        <taxon>rosids</taxon>
        <taxon>malvids</taxon>
        <taxon>Malvales</taxon>
        <taxon>Malvaceae</taxon>
        <taxon>Malvoideae</taxon>
        <taxon>Hibiscus</taxon>
    </lineage>
</organism>
<name>A0ABR2PAR9_9ROSI</name>
<evidence type="ECO:0000256" key="11">
    <source>
        <dbReference type="ARBA" id="ARBA00023136"/>
    </source>
</evidence>
<evidence type="ECO:0000313" key="13">
    <source>
        <dbReference type="Proteomes" id="UP001396334"/>
    </source>
</evidence>
<evidence type="ECO:0000256" key="6">
    <source>
        <dbReference type="ARBA" id="ARBA00022723"/>
    </source>
</evidence>
<evidence type="ECO:0000256" key="3">
    <source>
        <dbReference type="ARBA" id="ARBA00010617"/>
    </source>
</evidence>